<reference evidence="2" key="1">
    <citation type="submission" date="2016-10" db="EMBL/GenBank/DDBJ databases">
        <authorList>
            <person name="Varghese N."/>
            <person name="Submissions S."/>
        </authorList>
    </citation>
    <scope>NUCLEOTIDE SEQUENCE [LARGE SCALE GENOMIC DNA]</scope>
    <source>
        <strain evidence="2">DSM 9751</strain>
    </source>
</reference>
<keyword evidence="1" id="KW-0418">Kinase</keyword>
<proteinExistence type="predicted"/>
<evidence type="ECO:0000313" key="1">
    <source>
        <dbReference type="EMBL" id="SED31211.1"/>
    </source>
</evidence>
<evidence type="ECO:0000313" key="2">
    <source>
        <dbReference type="Proteomes" id="UP000198982"/>
    </source>
</evidence>
<dbReference type="Proteomes" id="UP000198982">
    <property type="component" value="Unassembled WGS sequence"/>
</dbReference>
<dbReference type="EMBL" id="FNTJ01000003">
    <property type="protein sequence ID" value="SED31211.1"/>
    <property type="molecule type" value="Genomic_DNA"/>
</dbReference>
<accession>A0A1H4ZP53</accession>
<gene>
    <name evidence="1" type="ORF">SAMN05216178_6735</name>
</gene>
<keyword evidence="1" id="KW-0808">Transferase</keyword>
<keyword evidence="2" id="KW-1185">Reference proteome</keyword>
<protein>
    <submittedName>
        <fullName evidence="1">cAMP-binding domain of CRP or a regulatory subunit of cAMP-dependent protein kinases</fullName>
    </submittedName>
</protein>
<sequence length="235" mass="25524">MKGALQFDPAAAHVSVLDTPEPEYFNKTPLLEGSWASWLVTASSYGQTCSIKSGTVLRPGADDLFIVLGGCVVVTGIDASHSSKPLFVTAMKRGDIITKPQYSSVDFSFTARNEVHLLHVGGKHYKEFRDAVKNSEAGIMATELTLLALHGVAAHSLLLNETSRLLRVATTLALHPDVPRGRNGTIVSCTKEQLLNYAGVFNRRIGARAFRELEQAGTIVFDGYKKFLYCGEVPV</sequence>
<name>A0A1H4ZP53_9PSED</name>
<dbReference type="AlphaFoldDB" id="A0A1H4ZP53"/>
<dbReference type="GO" id="GO:0016301">
    <property type="term" value="F:kinase activity"/>
    <property type="evidence" value="ECO:0007669"/>
    <property type="project" value="UniProtKB-KW"/>
</dbReference>
<organism evidence="1 2">
    <name type="scientific">Pseudomonas saponiphila</name>
    <dbReference type="NCBI Taxonomy" id="556534"/>
    <lineage>
        <taxon>Bacteria</taxon>
        <taxon>Pseudomonadati</taxon>
        <taxon>Pseudomonadota</taxon>
        <taxon>Gammaproteobacteria</taxon>
        <taxon>Pseudomonadales</taxon>
        <taxon>Pseudomonadaceae</taxon>
        <taxon>Pseudomonas</taxon>
    </lineage>
</organism>
<dbReference type="RefSeq" id="WP_092320715.1">
    <property type="nucleotide sequence ID" value="NZ_FNTJ01000003.1"/>
</dbReference>